<dbReference type="eggNOG" id="COG0840">
    <property type="taxonomic scope" value="Bacteria"/>
</dbReference>
<keyword evidence="5 9" id="KW-0472">Membrane</keyword>
<dbReference type="SMART" id="SM00283">
    <property type="entry name" value="MA"/>
    <property type="match status" value="1"/>
</dbReference>
<evidence type="ECO:0000256" key="7">
    <source>
        <dbReference type="ARBA" id="ARBA00029447"/>
    </source>
</evidence>
<dbReference type="PROSITE" id="PS50885">
    <property type="entry name" value="HAMP"/>
    <property type="match status" value="1"/>
</dbReference>
<dbReference type="InterPro" id="IPR003660">
    <property type="entry name" value="HAMP_dom"/>
</dbReference>
<dbReference type="GO" id="GO:0007165">
    <property type="term" value="P:signal transduction"/>
    <property type="evidence" value="ECO:0007669"/>
    <property type="project" value="UniProtKB-KW"/>
</dbReference>
<keyword evidence="2" id="KW-1003">Cell membrane</keyword>
<feature type="domain" description="Methyl-accepting transducer" evidence="10">
    <location>
        <begin position="389"/>
        <end position="646"/>
    </location>
</feature>
<comment type="subcellular location">
    <subcellularLocation>
        <location evidence="1">Cell membrane</location>
        <topology evidence="1">Multi-pass membrane protein</topology>
    </subcellularLocation>
</comment>
<dbReference type="PANTHER" id="PTHR32089:SF112">
    <property type="entry name" value="LYSOZYME-LIKE PROTEIN-RELATED"/>
    <property type="match status" value="1"/>
</dbReference>
<evidence type="ECO:0000256" key="2">
    <source>
        <dbReference type="ARBA" id="ARBA00022475"/>
    </source>
</evidence>
<dbReference type="Proteomes" id="UP000014923">
    <property type="component" value="Unassembled WGS sequence"/>
</dbReference>
<evidence type="ECO:0000256" key="4">
    <source>
        <dbReference type="ARBA" id="ARBA00022989"/>
    </source>
</evidence>
<sequence length="675" mass="74470">MEKKNLFKSIRFKLVGLPLLILFLSYTLFTVAAVYFTKQSVLHTMREDGLELTRQMAKRIEQSGLAYNMVNEQVEDKIRIAGKMVLSQPNVNNDVLKRIANTLGVDEINYTDSKGVIIYSNLESSIGAVFDSNHISYPVLSGKQNELMENIRKSRENNNYYKYGYVINPKGGMVQVGILANKIQSMYDQTSYQAIVDELAKNPKIVYALFIDRNLKATAHSIKERIGIELKDEGSKTAAVDGKEYASEYYYDVKKVNVYDVLTPVYINGKHVGAINIGLSMEAVYDAINRTILILTIVGIISFLLVGVVLYIYSMNSIKTINKIKEYLGLMANGDLTKDVDEKLIKNEDEFGDMAKAIAELNNAFKIIIGDIKLRAEQIGKSSEGLAATSQEMAAGSEEVAATINEVARGTHTQTEEIADVVNLMQDLAQNMDNIYEKLRSVKASTDDTKDKVNIGKNELNLLLKSIEDIKQSFGMVNSKVQNLSQSVTSVSSFTDAITNIAEQTNLLALNAAIEAARAGEAGRGFAVVAEEVRKLAEESKRSADEIKNLITSINEDTKEVINTVNNVDTHVKAQIETVDKTVKSFEDILNSVEAIAPSIEDVYRSVDLTVEVKDAVLSKTENVSSIIEEASASTEEISASSEQMSASVQEVAEAVQGLAQIAEELVKSVEKFRI</sequence>
<keyword evidence="4 9" id="KW-1133">Transmembrane helix</keyword>
<keyword evidence="13" id="KW-1185">Reference proteome</keyword>
<dbReference type="Pfam" id="PF00015">
    <property type="entry name" value="MCPsignal"/>
    <property type="match status" value="1"/>
</dbReference>
<comment type="similarity">
    <text evidence="7">Belongs to the methyl-accepting chemotaxis (MCP) protein family.</text>
</comment>
<evidence type="ECO:0000256" key="3">
    <source>
        <dbReference type="ARBA" id="ARBA00022692"/>
    </source>
</evidence>
<evidence type="ECO:0000313" key="12">
    <source>
        <dbReference type="EMBL" id="CDF57217.1"/>
    </source>
</evidence>
<dbReference type="InterPro" id="IPR004089">
    <property type="entry name" value="MCPsignal_dom"/>
</dbReference>
<name>R7RM23_9CLOT</name>
<dbReference type="EMBL" id="CAVN010000085">
    <property type="protein sequence ID" value="CDF57217.1"/>
    <property type="molecule type" value="Genomic_DNA"/>
</dbReference>
<dbReference type="PANTHER" id="PTHR32089">
    <property type="entry name" value="METHYL-ACCEPTING CHEMOTAXIS PROTEIN MCPB"/>
    <property type="match status" value="1"/>
</dbReference>
<dbReference type="OrthoDB" id="369336at2"/>
<dbReference type="SUPFAM" id="SSF58104">
    <property type="entry name" value="Methyl-accepting chemotaxis protein (MCP) signaling domain"/>
    <property type="match status" value="1"/>
</dbReference>
<accession>R7RM23</accession>
<dbReference type="HOGENOM" id="CLU_000445_107_19_9"/>
<dbReference type="Gene3D" id="6.10.340.10">
    <property type="match status" value="1"/>
</dbReference>
<evidence type="ECO:0000256" key="5">
    <source>
        <dbReference type="ARBA" id="ARBA00023136"/>
    </source>
</evidence>
<dbReference type="PROSITE" id="PS50111">
    <property type="entry name" value="CHEMOTAXIS_TRANSDUC_2"/>
    <property type="match status" value="1"/>
</dbReference>
<protein>
    <submittedName>
        <fullName evidence="12">Methyl-accepting chemotaxis protein</fullName>
    </submittedName>
</protein>
<dbReference type="InterPro" id="IPR033463">
    <property type="entry name" value="sCache_3"/>
</dbReference>
<comment type="caution">
    <text evidence="12">The sequence shown here is derived from an EMBL/GenBank/DDBJ whole genome shotgun (WGS) entry which is preliminary data.</text>
</comment>
<evidence type="ECO:0000259" key="10">
    <source>
        <dbReference type="PROSITE" id="PS50111"/>
    </source>
</evidence>
<dbReference type="Gene3D" id="1.10.287.950">
    <property type="entry name" value="Methyl-accepting chemotaxis protein"/>
    <property type="match status" value="1"/>
</dbReference>
<feature type="domain" description="HAMP" evidence="11">
    <location>
        <begin position="315"/>
        <end position="370"/>
    </location>
</feature>
<gene>
    <name evidence="12" type="ORF">TCEL_00112</name>
</gene>
<organism evidence="12 13">
    <name type="scientific">Thermobrachium celere DSM 8682</name>
    <dbReference type="NCBI Taxonomy" id="941824"/>
    <lineage>
        <taxon>Bacteria</taxon>
        <taxon>Bacillati</taxon>
        <taxon>Bacillota</taxon>
        <taxon>Clostridia</taxon>
        <taxon>Eubacteriales</taxon>
        <taxon>Clostridiaceae</taxon>
        <taxon>Thermobrachium</taxon>
    </lineage>
</organism>
<evidence type="ECO:0000256" key="6">
    <source>
        <dbReference type="ARBA" id="ARBA00023224"/>
    </source>
</evidence>
<dbReference type="RefSeq" id="WP_018660177.1">
    <property type="nucleotide sequence ID" value="NZ_HF952018.1"/>
</dbReference>
<evidence type="ECO:0000259" key="11">
    <source>
        <dbReference type="PROSITE" id="PS50885"/>
    </source>
</evidence>
<feature type="transmembrane region" description="Helical" evidence="9">
    <location>
        <begin position="12"/>
        <end position="36"/>
    </location>
</feature>
<dbReference type="GO" id="GO:0005886">
    <property type="term" value="C:plasma membrane"/>
    <property type="evidence" value="ECO:0007669"/>
    <property type="project" value="UniProtKB-SubCell"/>
</dbReference>
<evidence type="ECO:0000256" key="9">
    <source>
        <dbReference type="SAM" id="Phobius"/>
    </source>
</evidence>
<dbReference type="CDD" id="cd11386">
    <property type="entry name" value="MCP_signal"/>
    <property type="match status" value="1"/>
</dbReference>
<evidence type="ECO:0000256" key="1">
    <source>
        <dbReference type="ARBA" id="ARBA00004651"/>
    </source>
</evidence>
<dbReference type="SUPFAM" id="SSF103190">
    <property type="entry name" value="Sensory domain-like"/>
    <property type="match status" value="1"/>
</dbReference>
<feature type="transmembrane region" description="Helical" evidence="9">
    <location>
        <begin position="292"/>
        <end position="313"/>
    </location>
</feature>
<dbReference type="AlphaFoldDB" id="R7RM23"/>
<dbReference type="Pfam" id="PF17203">
    <property type="entry name" value="sCache_3_2"/>
    <property type="match status" value="1"/>
</dbReference>
<keyword evidence="3 9" id="KW-0812">Transmembrane</keyword>
<evidence type="ECO:0000256" key="8">
    <source>
        <dbReference type="PROSITE-ProRule" id="PRU00284"/>
    </source>
</evidence>
<dbReference type="InterPro" id="IPR029151">
    <property type="entry name" value="Sensor-like_sf"/>
</dbReference>
<proteinExistence type="inferred from homology"/>
<dbReference type="Gene3D" id="3.30.450.20">
    <property type="entry name" value="PAS domain"/>
    <property type="match status" value="1"/>
</dbReference>
<keyword evidence="6 8" id="KW-0807">Transducer</keyword>
<reference evidence="12" key="1">
    <citation type="submission" date="2013-03" db="EMBL/GenBank/DDBJ databases">
        <title>Draft genome sequence of the hydrogen-ethanol-producing anaerobic alkalithermophilic Caloramator celere.</title>
        <authorList>
            <person name="Ciranna A."/>
            <person name="Larjo A."/>
            <person name="Kivisto A."/>
            <person name="Santala V."/>
            <person name="Roos C."/>
            <person name="Karp M."/>
        </authorList>
    </citation>
    <scope>NUCLEOTIDE SEQUENCE [LARGE SCALE GENOMIC DNA]</scope>
    <source>
        <strain evidence="12">DSM 8682</strain>
    </source>
</reference>
<evidence type="ECO:0000313" key="13">
    <source>
        <dbReference type="Proteomes" id="UP000014923"/>
    </source>
</evidence>